<comment type="subunit">
    <text evidence="3">Homotetramer.</text>
</comment>
<comment type="caution">
    <text evidence="7">The sequence shown here is derived from an EMBL/GenBank/DDBJ whole genome shotgun (WGS) entry which is preliminary data.</text>
</comment>
<dbReference type="PANTHER" id="PTHR48097">
    <property type="entry name" value="L-THREONINE ALDOLASE-RELATED"/>
    <property type="match status" value="1"/>
</dbReference>
<dbReference type="Gene3D" id="3.40.640.10">
    <property type="entry name" value="Type I PLP-dependent aspartate aminotransferase-like (Major domain)"/>
    <property type="match status" value="1"/>
</dbReference>
<comment type="cofactor">
    <cofactor evidence="1">
        <name>pyridoxal 5'-phosphate</name>
        <dbReference type="ChEBI" id="CHEBI:597326"/>
    </cofactor>
</comment>
<keyword evidence="4" id="KW-0663">Pyridoxal phosphate</keyword>
<evidence type="ECO:0000256" key="4">
    <source>
        <dbReference type="ARBA" id="ARBA00022898"/>
    </source>
</evidence>
<dbReference type="NCBIfam" id="NF041359">
    <property type="entry name" value="GntG_guanitoxin"/>
    <property type="match status" value="1"/>
</dbReference>
<dbReference type="Gene3D" id="3.90.1150.10">
    <property type="entry name" value="Aspartate Aminotransferase, domain 1"/>
    <property type="match status" value="1"/>
</dbReference>
<proteinExistence type="inferred from homology"/>
<evidence type="ECO:0000259" key="6">
    <source>
        <dbReference type="Pfam" id="PF01212"/>
    </source>
</evidence>
<accession>A0ABQ4T3K7</accession>
<feature type="region of interest" description="Disordered" evidence="5">
    <location>
        <begin position="1"/>
        <end position="21"/>
    </location>
</feature>
<dbReference type="PIRSF" id="PIRSF017617">
    <property type="entry name" value="Thr_aldolase"/>
    <property type="match status" value="1"/>
</dbReference>
<dbReference type="InterPro" id="IPR015421">
    <property type="entry name" value="PyrdxlP-dep_Trfase_major"/>
</dbReference>
<dbReference type="SUPFAM" id="SSF53383">
    <property type="entry name" value="PLP-dependent transferases"/>
    <property type="match status" value="1"/>
</dbReference>
<evidence type="ECO:0000256" key="1">
    <source>
        <dbReference type="ARBA" id="ARBA00001933"/>
    </source>
</evidence>
<evidence type="ECO:0000256" key="5">
    <source>
        <dbReference type="SAM" id="MobiDB-lite"/>
    </source>
</evidence>
<evidence type="ECO:0000313" key="7">
    <source>
        <dbReference type="EMBL" id="GJE08798.1"/>
    </source>
</evidence>
<sequence length="368" mass="38720">MAHARPITSLRNPGDPSASDMTIDLFSDTQTRPTAGMREAMARAVVGDEQSDSDPTTLALCERVAALLGKEAGVFMPSGTMCNLVSILVQTQAGDEIVVDDKSHIYNTEAAGSCAIGGVSVAPLPTKVGIYTPEAFEAAIRAPGRTAPRTALVSVEQTTSFSGGSVWRLEDMRRIRDIAKARGLKAHIDGARLLNAVVATGIPATDYAQGFDSVWLDLSKGLGCPVGAVLCGTRDFITQAWRWKYRLGGAMRQSGVLAAAGLYALDHHIEQLARDNANLARIHARIAGLPGLGFDETAGQSNILCFTVDGLGVTAAAFAAACLAHDVRIRAIGETIRVTTHLDVDAAACDRAAEVIHAVASYLAARRA</sequence>
<dbReference type="EMBL" id="BPQR01000089">
    <property type="protein sequence ID" value="GJE08798.1"/>
    <property type="molecule type" value="Genomic_DNA"/>
</dbReference>
<comment type="similarity">
    <text evidence="2">Belongs to the threonine aldolase family.</text>
</comment>
<evidence type="ECO:0000313" key="8">
    <source>
        <dbReference type="Proteomes" id="UP001055102"/>
    </source>
</evidence>
<keyword evidence="8" id="KW-1185">Reference proteome</keyword>
<feature type="domain" description="Aromatic amino acid beta-eliminating lyase/threonine aldolase" evidence="6">
    <location>
        <begin position="24"/>
        <end position="304"/>
    </location>
</feature>
<reference evidence="7" key="2">
    <citation type="submission" date="2021-08" db="EMBL/GenBank/DDBJ databases">
        <authorList>
            <person name="Tani A."/>
            <person name="Ola A."/>
            <person name="Ogura Y."/>
            <person name="Katsura K."/>
            <person name="Hayashi T."/>
        </authorList>
    </citation>
    <scope>NUCLEOTIDE SEQUENCE</scope>
    <source>
        <strain evidence="7">LMG 23639</strain>
    </source>
</reference>
<dbReference type="InterPro" id="IPR023603">
    <property type="entry name" value="Low_specificity_L-TA-like"/>
</dbReference>
<evidence type="ECO:0000256" key="3">
    <source>
        <dbReference type="ARBA" id="ARBA00011881"/>
    </source>
</evidence>
<gene>
    <name evidence="7" type="primary">ltaA</name>
    <name evidence="7" type="ORF">AOPFMNJM_4144</name>
</gene>
<organism evidence="7 8">
    <name type="scientific">Methylobacterium jeotgali</name>
    <dbReference type="NCBI Taxonomy" id="381630"/>
    <lineage>
        <taxon>Bacteria</taxon>
        <taxon>Pseudomonadati</taxon>
        <taxon>Pseudomonadota</taxon>
        <taxon>Alphaproteobacteria</taxon>
        <taxon>Hyphomicrobiales</taxon>
        <taxon>Methylobacteriaceae</taxon>
        <taxon>Methylobacterium</taxon>
    </lineage>
</organism>
<dbReference type="Proteomes" id="UP001055102">
    <property type="component" value="Unassembled WGS sequence"/>
</dbReference>
<dbReference type="InterPro" id="IPR001597">
    <property type="entry name" value="ArAA_b-elim_lyase/Thr_aldolase"/>
</dbReference>
<protein>
    <submittedName>
        <fullName evidence="7">L-allo-threonine aldolase</fullName>
    </submittedName>
</protein>
<dbReference type="PANTHER" id="PTHR48097:SF9">
    <property type="entry name" value="L-THREONINE ALDOLASE"/>
    <property type="match status" value="1"/>
</dbReference>
<dbReference type="Pfam" id="PF01212">
    <property type="entry name" value="Beta_elim_lyase"/>
    <property type="match status" value="1"/>
</dbReference>
<name>A0ABQ4T3K7_9HYPH</name>
<evidence type="ECO:0000256" key="2">
    <source>
        <dbReference type="ARBA" id="ARBA00006966"/>
    </source>
</evidence>
<reference evidence="7" key="1">
    <citation type="journal article" date="2021" name="Front. Microbiol.">
        <title>Comprehensive Comparative Genomics and Phenotyping of Methylobacterium Species.</title>
        <authorList>
            <person name="Alessa O."/>
            <person name="Ogura Y."/>
            <person name="Fujitani Y."/>
            <person name="Takami H."/>
            <person name="Hayashi T."/>
            <person name="Sahin N."/>
            <person name="Tani A."/>
        </authorList>
    </citation>
    <scope>NUCLEOTIDE SEQUENCE</scope>
    <source>
        <strain evidence="7">LMG 23639</strain>
    </source>
</reference>
<dbReference type="InterPro" id="IPR015422">
    <property type="entry name" value="PyrdxlP-dep_Trfase_small"/>
</dbReference>
<dbReference type="InterPro" id="IPR015424">
    <property type="entry name" value="PyrdxlP-dep_Trfase"/>
</dbReference>